<dbReference type="EMBL" id="MPRL01000005">
    <property type="protein sequence ID" value="OOZ41821.1"/>
    <property type="molecule type" value="Genomic_DNA"/>
</dbReference>
<evidence type="ECO:0000256" key="1">
    <source>
        <dbReference type="RuleBase" id="RU003513"/>
    </source>
</evidence>
<dbReference type="Gene3D" id="3.40.50.2000">
    <property type="entry name" value="Glycogen Phosphorylase B"/>
    <property type="match status" value="2"/>
</dbReference>
<evidence type="ECO:0000259" key="2">
    <source>
        <dbReference type="Pfam" id="PF02350"/>
    </source>
</evidence>
<organism evidence="3 4">
    <name type="scientific">Solemya pervernicosa gill symbiont</name>
    <dbReference type="NCBI Taxonomy" id="642797"/>
    <lineage>
        <taxon>Bacteria</taxon>
        <taxon>Pseudomonadati</taxon>
        <taxon>Pseudomonadota</taxon>
        <taxon>Gammaproteobacteria</taxon>
        <taxon>sulfur-oxidizing symbionts</taxon>
    </lineage>
</organism>
<dbReference type="GO" id="GO:0016853">
    <property type="term" value="F:isomerase activity"/>
    <property type="evidence" value="ECO:0007669"/>
    <property type="project" value="UniProtKB-KW"/>
</dbReference>
<feature type="domain" description="UDP-N-acetylglucosamine 2-epimerase" evidence="2">
    <location>
        <begin position="24"/>
        <end position="316"/>
    </location>
</feature>
<dbReference type="SUPFAM" id="SSF53756">
    <property type="entry name" value="UDP-Glycosyltransferase/glycogen phosphorylase"/>
    <property type="match status" value="1"/>
</dbReference>
<comment type="similarity">
    <text evidence="1">Belongs to the UDP-N-acetylglucosamine 2-epimerase family.</text>
</comment>
<comment type="caution">
    <text evidence="3">The sequence shown here is derived from an EMBL/GenBank/DDBJ whole genome shotgun (WGS) entry which is preliminary data.</text>
</comment>
<keyword evidence="4" id="KW-1185">Reference proteome</keyword>
<dbReference type="InterPro" id="IPR003331">
    <property type="entry name" value="UDP_GlcNAc_Epimerase_2_dom"/>
</dbReference>
<evidence type="ECO:0000313" key="4">
    <source>
        <dbReference type="Proteomes" id="UP000191110"/>
    </source>
</evidence>
<proteinExistence type="inferred from homology"/>
<dbReference type="Pfam" id="PF02350">
    <property type="entry name" value="Epimerase_2"/>
    <property type="match status" value="1"/>
</dbReference>
<dbReference type="PANTHER" id="PTHR43174">
    <property type="entry name" value="UDP-N-ACETYLGLUCOSAMINE 2-EPIMERASE"/>
    <property type="match status" value="1"/>
</dbReference>
<dbReference type="PANTHER" id="PTHR43174:SF1">
    <property type="entry name" value="UDP-N-ACETYLGLUCOSAMINE 2-EPIMERASE"/>
    <property type="match status" value="1"/>
</dbReference>
<dbReference type="Proteomes" id="UP000191110">
    <property type="component" value="Unassembled WGS sequence"/>
</dbReference>
<gene>
    <name evidence="3" type="ORF">BOW53_02130</name>
</gene>
<dbReference type="InterPro" id="IPR029767">
    <property type="entry name" value="WecB-like"/>
</dbReference>
<reference evidence="3 4" key="1">
    <citation type="submission" date="2016-11" db="EMBL/GenBank/DDBJ databases">
        <title>Mixed transmission modes and dynamic genome evolution in an obligate animal-bacterial symbiosis.</title>
        <authorList>
            <person name="Russell S.L."/>
            <person name="Corbett-Detig R.B."/>
            <person name="Cavanaugh C.M."/>
        </authorList>
    </citation>
    <scope>NUCLEOTIDE SEQUENCE [LARGE SCALE GENOMIC DNA]</scope>
    <source>
        <strain evidence="3">Sveles-Q1</strain>
    </source>
</reference>
<dbReference type="AlphaFoldDB" id="A0A1T2L9Q3"/>
<sequence>MIHIVLGTKAQLIKMAPVMRALIDNNLKYRFITTGQHQETMTDILSNFELRGPDYSLHDGKDITSIPSMLLWIVKIIIKTIFNRREIFGGDKSGIVLVHGDTFSTLLGALMGRVAGLKVGHIESGLRSYHLLHPFPEEITRLITFRLSTHLFCPGEWAVNNVSQYKAEKINTFYNTLSDSLSYSHGFDKNIDIKVPNSQYAVATIHRVENIYSLSAITRIVSTIETIAQHIHIIFILHKTTENKLKRFGLYNSLNKNPNIEFRGRYDYFRFIKLISSADFVISDGGSNQEECSYLGIPVLLLRMATERQEGLGKNCLLSKFDDNAIQSFTKNYESYRIKADIPPKSPSSIIAEACKEFV</sequence>
<name>A0A1T2L9Q3_9GAMM</name>
<evidence type="ECO:0000313" key="3">
    <source>
        <dbReference type="EMBL" id="OOZ41821.1"/>
    </source>
</evidence>
<keyword evidence="1" id="KW-0413">Isomerase</keyword>
<protein>
    <recommendedName>
        <fullName evidence="2">UDP-N-acetylglucosamine 2-epimerase domain-containing protein</fullName>
    </recommendedName>
</protein>
<accession>A0A1T2L9Q3</accession>